<feature type="compositionally biased region" description="Basic and acidic residues" evidence="1">
    <location>
        <begin position="1"/>
        <end position="33"/>
    </location>
</feature>
<comment type="caution">
    <text evidence="2">The sequence shown here is derived from an EMBL/GenBank/DDBJ whole genome shotgun (WGS) entry which is preliminary data.</text>
</comment>
<feature type="non-terminal residue" evidence="2">
    <location>
        <position position="1"/>
    </location>
</feature>
<dbReference type="EMBL" id="LXQA010625696">
    <property type="protein sequence ID" value="MCI62801.1"/>
    <property type="molecule type" value="Genomic_DNA"/>
</dbReference>
<feature type="region of interest" description="Disordered" evidence="1">
    <location>
        <begin position="1"/>
        <end position="62"/>
    </location>
</feature>
<organism evidence="2 3">
    <name type="scientific">Trifolium medium</name>
    <dbReference type="NCBI Taxonomy" id="97028"/>
    <lineage>
        <taxon>Eukaryota</taxon>
        <taxon>Viridiplantae</taxon>
        <taxon>Streptophyta</taxon>
        <taxon>Embryophyta</taxon>
        <taxon>Tracheophyta</taxon>
        <taxon>Spermatophyta</taxon>
        <taxon>Magnoliopsida</taxon>
        <taxon>eudicotyledons</taxon>
        <taxon>Gunneridae</taxon>
        <taxon>Pentapetalae</taxon>
        <taxon>rosids</taxon>
        <taxon>fabids</taxon>
        <taxon>Fabales</taxon>
        <taxon>Fabaceae</taxon>
        <taxon>Papilionoideae</taxon>
        <taxon>50 kb inversion clade</taxon>
        <taxon>NPAAA clade</taxon>
        <taxon>Hologalegina</taxon>
        <taxon>IRL clade</taxon>
        <taxon>Trifolieae</taxon>
        <taxon>Trifolium</taxon>
    </lineage>
</organism>
<reference evidence="2 3" key="1">
    <citation type="journal article" date="2018" name="Front. Plant Sci.">
        <title>Red Clover (Trifolium pratense) and Zigzag Clover (T. medium) - A Picture of Genomic Similarities and Differences.</title>
        <authorList>
            <person name="Dluhosova J."/>
            <person name="Istvanek J."/>
            <person name="Nedelnik J."/>
            <person name="Repkova J."/>
        </authorList>
    </citation>
    <scope>NUCLEOTIDE SEQUENCE [LARGE SCALE GENOMIC DNA]</scope>
    <source>
        <strain evidence="3">cv. 10/8</strain>
        <tissue evidence="2">Leaf</tissue>
    </source>
</reference>
<evidence type="ECO:0000256" key="1">
    <source>
        <dbReference type="SAM" id="MobiDB-lite"/>
    </source>
</evidence>
<evidence type="ECO:0000313" key="3">
    <source>
        <dbReference type="Proteomes" id="UP000265520"/>
    </source>
</evidence>
<evidence type="ECO:0000313" key="2">
    <source>
        <dbReference type="EMBL" id="MCI62801.1"/>
    </source>
</evidence>
<dbReference type="AlphaFoldDB" id="A0A392TNP8"/>
<proteinExistence type="predicted"/>
<accession>A0A392TNP8</accession>
<sequence>AHDETLVVEEDKQSEGSKPKSVKKETTNRKRTGDNSGEPSSKRSKSINLISDDEPEVTPLPS</sequence>
<protein>
    <submittedName>
        <fullName evidence="2">Uncharacterized protein</fullName>
    </submittedName>
</protein>
<feature type="non-terminal residue" evidence="2">
    <location>
        <position position="62"/>
    </location>
</feature>
<keyword evidence="3" id="KW-1185">Reference proteome</keyword>
<dbReference type="Proteomes" id="UP000265520">
    <property type="component" value="Unassembled WGS sequence"/>
</dbReference>
<name>A0A392TNP8_9FABA</name>